<dbReference type="EMBL" id="CM001881">
    <property type="protein sequence ID" value="EOY21433.1"/>
    <property type="molecule type" value="Genomic_DNA"/>
</dbReference>
<dbReference type="HOGENOM" id="CLU_2745150_0_0_1"/>
<accession>A0A061FWI2</accession>
<reference evidence="2 3" key="1">
    <citation type="journal article" date="2013" name="Genome Biol.">
        <title>The genome sequence of the most widely cultivated cacao type and its use to identify candidate genes regulating pod color.</title>
        <authorList>
            <person name="Motamayor J.C."/>
            <person name="Mockaitis K."/>
            <person name="Schmutz J."/>
            <person name="Haiminen N."/>
            <person name="Iii D.L."/>
            <person name="Cornejo O."/>
            <person name="Findley S.D."/>
            <person name="Zheng P."/>
            <person name="Utro F."/>
            <person name="Royaert S."/>
            <person name="Saski C."/>
            <person name="Jenkins J."/>
            <person name="Podicheti R."/>
            <person name="Zhao M."/>
            <person name="Scheffler B.E."/>
            <person name="Stack J.C."/>
            <person name="Feltus F.A."/>
            <person name="Mustiga G.M."/>
            <person name="Amores F."/>
            <person name="Phillips W."/>
            <person name="Marelli J.P."/>
            <person name="May G.D."/>
            <person name="Shapiro H."/>
            <person name="Ma J."/>
            <person name="Bustamante C.D."/>
            <person name="Schnell R.J."/>
            <person name="Main D."/>
            <person name="Gilbert D."/>
            <person name="Parida L."/>
            <person name="Kuhn D.N."/>
        </authorList>
    </citation>
    <scope>NUCLEOTIDE SEQUENCE [LARGE SCALE GENOMIC DNA]</scope>
    <source>
        <strain evidence="3">cv. Matina 1-6</strain>
    </source>
</reference>
<proteinExistence type="predicted"/>
<name>A0A061FWI2_THECC</name>
<dbReference type="Gramene" id="EOY21433">
    <property type="protein sequence ID" value="EOY21433"/>
    <property type="gene ID" value="TCM_012972"/>
</dbReference>
<organism evidence="2 3">
    <name type="scientific">Theobroma cacao</name>
    <name type="common">Cacao</name>
    <name type="synonym">Cocoa</name>
    <dbReference type="NCBI Taxonomy" id="3641"/>
    <lineage>
        <taxon>Eukaryota</taxon>
        <taxon>Viridiplantae</taxon>
        <taxon>Streptophyta</taxon>
        <taxon>Embryophyta</taxon>
        <taxon>Tracheophyta</taxon>
        <taxon>Spermatophyta</taxon>
        <taxon>Magnoliopsida</taxon>
        <taxon>eudicotyledons</taxon>
        <taxon>Gunneridae</taxon>
        <taxon>Pentapetalae</taxon>
        <taxon>rosids</taxon>
        <taxon>malvids</taxon>
        <taxon>Malvales</taxon>
        <taxon>Malvaceae</taxon>
        <taxon>Byttnerioideae</taxon>
        <taxon>Theobroma</taxon>
    </lineage>
</organism>
<sequence length="71" mass="8702">MEEPQIKKIYQQQATLATIEKDPSTKKNKNTQTTKTQRLTQKKPQSNIKKNRAKREKRRRGREKRRRVRRR</sequence>
<gene>
    <name evidence="2" type="ORF">TCM_012972</name>
</gene>
<evidence type="ECO:0000313" key="3">
    <source>
        <dbReference type="Proteomes" id="UP000026915"/>
    </source>
</evidence>
<evidence type="ECO:0000256" key="1">
    <source>
        <dbReference type="SAM" id="MobiDB-lite"/>
    </source>
</evidence>
<feature type="region of interest" description="Disordered" evidence="1">
    <location>
        <begin position="17"/>
        <end position="71"/>
    </location>
</feature>
<feature type="compositionally biased region" description="Basic residues" evidence="1">
    <location>
        <begin position="49"/>
        <end position="71"/>
    </location>
</feature>
<feature type="compositionally biased region" description="Low complexity" evidence="1">
    <location>
        <begin position="30"/>
        <end position="43"/>
    </location>
</feature>
<dbReference type="InParanoid" id="A0A061FWI2"/>
<dbReference type="Proteomes" id="UP000026915">
    <property type="component" value="Chromosome 3"/>
</dbReference>
<evidence type="ECO:0000313" key="2">
    <source>
        <dbReference type="EMBL" id="EOY21433.1"/>
    </source>
</evidence>
<protein>
    <submittedName>
        <fullName evidence="2">Uncharacterized protein</fullName>
    </submittedName>
</protein>
<keyword evidence="3" id="KW-1185">Reference proteome</keyword>
<dbReference type="AlphaFoldDB" id="A0A061FWI2"/>